<comment type="caution">
    <text evidence="1">The sequence shown here is derived from an EMBL/GenBank/DDBJ whole genome shotgun (WGS) entry which is preliminary data.</text>
</comment>
<gene>
    <name evidence="1" type="ORF">SI7747_UN021961</name>
</gene>
<name>A0ABN7ECL7_SPIIN</name>
<dbReference type="Proteomes" id="UP001189122">
    <property type="component" value="Unassembled WGS sequence"/>
</dbReference>
<organism evidence="1 2">
    <name type="scientific">Spirodela intermedia</name>
    <name type="common">Intermediate duckweed</name>
    <dbReference type="NCBI Taxonomy" id="51605"/>
    <lineage>
        <taxon>Eukaryota</taxon>
        <taxon>Viridiplantae</taxon>
        <taxon>Streptophyta</taxon>
        <taxon>Embryophyta</taxon>
        <taxon>Tracheophyta</taxon>
        <taxon>Spermatophyta</taxon>
        <taxon>Magnoliopsida</taxon>
        <taxon>Liliopsida</taxon>
        <taxon>Araceae</taxon>
        <taxon>Lemnoideae</taxon>
        <taxon>Spirodela</taxon>
    </lineage>
</organism>
<evidence type="ECO:0000313" key="1">
    <source>
        <dbReference type="EMBL" id="CAA6675619.1"/>
    </source>
</evidence>
<accession>A0ABN7ECL7</accession>
<sequence length="30" mass="3814">MICKYRMNHDKQKNSWKLKFYKNIINLNIK</sequence>
<evidence type="ECO:0000313" key="2">
    <source>
        <dbReference type="Proteomes" id="UP001189122"/>
    </source>
</evidence>
<dbReference type="EMBL" id="CACRZD030000379">
    <property type="protein sequence ID" value="CAA6675619.1"/>
    <property type="molecule type" value="Genomic_DNA"/>
</dbReference>
<keyword evidence="2" id="KW-1185">Reference proteome</keyword>
<proteinExistence type="predicted"/>
<protein>
    <submittedName>
        <fullName evidence="1">Uncharacterized protein</fullName>
    </submittedName>
</protein>
<reference evidence="2" key="1">
    <citation type="journal article" date="2020" name="Sci. Rep.">
        <title>Chromosome-scale genome assembly for the duckweed Spirodela intermedia, integrating cytogenetic maps, PacBio and Oxford Nanopore libraries.</title>
        <authorList>
            <person name="Hoang P.T.N."/>
            <person name="Fiebig A."/>
            <person name="Novak P."/>
            <person name="Macas J."/>
            <person name="Cao H.X."/>
            <person name="Stepanenko A."/>
            <person name="Chen G."/>
            <person name="Borisjuk N."/>
            <person name="Scholz U."/>
            <person name="Schubert I."/>
        </authorList>
    </citation>
    <scope>NUCLEOTIDE SEQUENCE [LARGE SCALE GENOMIC DNA]</scope>
</reference>